<comment type="catalytic activity">
    <reaction evidence="1 10">
        <text>1-(5-phospho-beta-D-ribosyl)-ATP + H2O = 1-(5-phospho-beta-D-ribosyl)-5'-AMP + diphosphate + H(+)</text>
        <dbReference type="Rhea" id="RHEA:22828"/>
        <dbReference type="ChEBI" id="CHEBI:15377"/>
        <dbReference type="ChEBI" id="CHEBI:15378"/>
        <dbReference type="ChEBI" id="CHEBI:33019"/>
        <dbReference type="ChEBI" id="CHEBI:59457"/>
        <dbReference type="ChEBI" id="CHEBI:73183"/>
        <dbReference type="EC" id="3.6.1.31"/>
    </reaction>
</comment>
<keyword evidence="5 10" id="KW-0028">Amino-acid biosynthesis</keyword>
<dbReference type="EMBL" id="CP019239">
    <property type="protein sequence ID" value="APW43918.1"/>
    <property type="molecule type" value="Genomic_DNA"/>
</dbReference>
<dbReference type="Pfam" id="PF01503">
    <property type="entry name" value="PRA-PH"/>
    <property type="match status" value="1"/>
</dbReference>
<evidence type="ECO:0000256" key="6">
    <source>
        <dbReference type="ARBA" id="ARBA00022741"/>
    </source>
</evidence>
<accession>A0A1P8KDD6</accession>
<dbReference type="KEGG" id="rsb:RS694_16175"/>
<keyword evidence="7 10" id="KW-0378">Hydrolase</keyword>
<gene>
    <name evidence="10" type="primary">hisE</name>
    <name evidence="11" type="ORF">RS694_16175</name>
</gene>
<evidence type="ECO:0000256" key="10">
    <source>
        <dbReference type="HAMAP-Rule" id="MF_01020"/>
    </source>
</evidence>
<dbReference type="Gene3D" id="1.10.287.1080">
    <property type="entry name" value="MazG-like"/>
    <property type="match status" value="1"/>
</dbReference>
<dbReference type="AlphaFoldDB" id="A0A1P8KDD6"/>
<keyword evidence="12" id="KW-1185">Reference proteome</keyword>
<dbReference type="GO" id="GO:0005737">
    <property type="term" value="C:cytoplasm"/>
    <property type="evidence" value="ECO:0007669"/>
    <property type="project" value="UniProtKB-SubCell"/>
</dbReference>
<dbReference type="SUPFAM" id="SSF101386">
    <property type="entry name" value="all-alpha NTP pyrophosphatases"/>
    <property type="match status" value="1"/>
</dbReference>
<comment type="pathway">
    <text evidence="3 10">Amino-acid biosynthesis; L-histidine biosynthesis; L-histidine from 5-phospho-alpha-D-ribose 1-diphosphate: step 2/9.</text>
</comment>
<evidence type="ECO:0000313" key="12">
    <source>
        <dbReference type="Proteomes" id="UP000186110"/>
    </source>
</evidence>
<evidence type="ECO:0000256" key="7">
    <source>
        <dbReference type="ARBA" id="ARBA00022801"/>
    </source>
</evidence>
<evidence type="ECO:0000256" key="5">
    <source>
        <dbReference type="ARBA" id="ARBA00022605"/>
    </source>
</evidence>
<comment type="subcellular location">
    <subcellularLocation>
        <location evidence="2 10">Cytoplasm</location>
    </subcellularLocation>
</comment>
<proteinExistence type="inferred from homology"/>
<dbReference type="GO" id="GO:0004636">
    <property type="term" value="F:phosphoribosyl-ATP diphosphatase activity"/>
    <property type="evidence" value="ECO:0007669"/>
    <property type="project" value="UniProtKB-UniRule"/>
</dbReference>
<evidence type="ECO:0000256" key="9">
    <source>
        <dbReference type="ARBA" id="ARBA00023102"/>
    </source>
</evidence>
<dbReference type="NCBIfam" id="NF001611">
    <property type="entry name" value="PRK00400.1-3"/>
    <property type="match status" value="1"/>
</dbReference>
<dbReference type="EC" id="3.6.1.31" evidence="10"/>
<evidence type="ECO:0000256" key="2">
    <source>
        <dbReference type="ARBA" id="ARBA00004496"/>
    </source>
</evidence>
<dbReference type="eggNOG" id="COG0140">
    <property type="taxonomic scope" value="Bacteria"/>
</dbReference>
<dbReference type="PANTHER" id="PTHR42945">
    <property type="entry name" value="HISTIDINE BIOSYNTHESIS BIFUNCTIONAL PROTEIN"/>
    <property type="match status" value="1"/>
</dbReference>
<dbReference type="HAMAP" id="MF_01020">
    <property type="entry name" value="HisE"/>
    <property type="match status" value="1"/>
</dbReference>
<organism evidence="11 12">
    <name type="scientific">Rhodoferax saidenbachensis</name>
    <dbReference type="NCBI Taxonomy" id="1484693"/>
    <lineage>
        <taxon>Bacteria</taxon>
        <taxon>Pseudomonadati</taxon>
        <taxon>Pseudomonadota</taxon>
        <taxon>Betaproteobacteria</taxon>
        <taxon>Burkholderiales</taxon>
        <taxon>Comamonadaceae</taxon>
        <taxon>Rhodoferax</taxon>
    </lineage>
</organism>
<evidence type="ECO:0000256" key="4">
    <source>
        <dbReference type="ARBA" id="ARBA00022490"/>
    </source>
</evidence>
<dbReference type="CDD" id="cd11534">
    <property type="entry name" value="NTP-PPase_HisIE_like"/>
    <property type="match status" value="1"/>
</dbReference>
<protein>
    <recommendedName>
        <fullName evidence="10">Phosphoribosyl-ATP pyrophosphatase</fullName>
        <shortName evidence="10">PRA-PH</shortName>
        <ecNumber evidence="10">3.6.1.31</ecNumber>
    </recommendedName>
</protein>
<evidence type="ECO:0000313" key="11">
    <source>
        <dbReference type="EMBL" id="APW43918.1"/>
    </source>
</evidence>
<dbReference type="RefSeq" id="WP_037247200.1">
    <property type="nucleotide sequence ID" value="NZ_CP019239.1"/>
</dbReference>
<dbReference type="InterPro" id="IPR008179">
    <property type="entry name" value="HisE"/>
</dbReference>
<dbReference type="STRING" id="1484693.RS694_16175"/>
<keyword evidence="8 10" id="KW-0067">ATP-binding</keyword>
<reference evidence="11 12" key="1">
    <citation type="submission" date="2017-01" db="EMBL/GenBank/DDBJ databases">
        <authorList>
            <person name="Mah S.A."/>
            <person name="Swanson W.J."/>
            <person name="Moy G.W."/>
            <person name="Vacquier V.D."/>
        </authorList>
    </citation>
    <scope>NUCLEOTIDE SEQUENCE [LARGE SCALE GENOMIC DNA]</scope>
    <source>
        <strain evidence="11 12">DSM 22694</strain>
    </source>
</reference>
<comment type="similarity">
    <text evidence="10">Belongs to the PRA-PH family.</text>
</comment>
<dbReference type="GO" id="GO:0000105">
    <property type="term" value="P:L-histidine biosynthetic process"/>
    <property type="evidence" value="ECO:0007669"/>
    <property type="project" value="UniProtKB-UniRule"/>
</dbReference>
<evidence type="ECO:0000256" key="3">
    <source>
        <dbReference type="ARBA" id="ARBA00005204"/>
    </source>
</evidence>
<evidence type="ECO:0000256" key="8">
    <source>
        <dbReference type="ARBA" id="ARBA00022840"/>
    </source>
</evidence>
<keyword evidence="4 10" id="KW-0963">Cytoplasm</keyword>
<dbReference type="Proteomes" id="UP000186110">
    <property type="component" value="Chromosome"/>
</dbReference>
<dbReference type="InterPro" id="IPR021130">
    <property type="entry name" value="PRib-ATP_PPHydrolase-like"/>
</dbReference>
<keyword evidence="6 10" id="KW-0547">Nucleotide-binding</keyword>
<dbReference type="NCBIfam" id="TIGR03188">
    <property type="entry name" value="histidine_hisI"/>
    <property type="match status" value="1"/>
</dbReference>
<dbReference type="GO" id="GO:0005524">
    <property type="term" value="F:ATP binding"/>
    <property type="evidence" value="ECO:0007669"/>
    <property type="project" value="UniProtKB-KW"/>
</dbReference>
<evidence type="ECO:0000256" key="1">
    <source>
        <dbReference type="ARBA" id="ARBA00001460"/>
    </source>
</evidence>
<dbReference type="PANTHER" id="PTHR42945:SF9">
    <property type="entry name" value="HISTIDINE BIOSYNTHESIS BIFUNCTIONAL PROTEIN HISIE"/>
    <property type="match status" value="1"/>
</dbReference>
<sequence length="132" mass="13906">MTTSQDSLAALAAVIESRKAANGGDPEGSYVARLLHKGPDAFLKKIGEEATEVVMAAKDADHGGDKAKLVGEVADLWFHSMIALAHYGLAPADVIAELERRAGTSGIEEKALRKVLAREAQAAQASREAEPK</sequence>
<name>A0A1P8KDD6_9BURK</name>
<keyword evidence="9 10" id="KW-0368">Histidine biosynthesis</keyword>
<dbReference type="UniPathway" id="UPA00031">
    <property type="reaction ID" value="UER00007"/>
</dbReference>